<sequence>MARRSQRVASRRNRTSAGGPEPSHPDANEGEVDPSILAAVNQAVSTLLPSIVAQVVEAAQQHSTGGPPPVLETLGAIHIVSLCCNDTFDENTPPTDDPEYISSLAALIFKGMQGGDDDAVWLMQALLHSVPIGKMIVLDLFAEVNPIWTTSNQFYGVPCIWKVKSFASKLCMI</sequence>
<dbReference type="EMBL" id="LEKV01002342">
    <property type="protein sequence ID" value="KVI03558.1"/>
    <property type="molecule type" value="Genomic_DNA"/>
</dbReference>
<dbReference type="Gramene" id="KVI03558">
    <property type="protein sequence ID" value="KVI03558"/>
    <property type="gene ID" value="Ccrd_018123"/>
</dbReference>
<protein>
    <submittedName>
        <fullName evidence="3">Alpha-N-acetylglucosaminidase</fullName>
    </submittedName>
</protein>
<reference evidence="3 4" key="1">
    <citation type="journal article" date="2016" name="Sci. Rep.">
        <title>The genome sequence of the outbreeding globe artichoke constructed de novo incorporating a phase-aware low-pass sequencing strategy of F1 progeny.</title>
        <authorList>
            <person name="Scaglione D."/>
            <person name="Reyes-Chin-Wo S."/>
            <person name="Acquadro A."/>
            <person name="Froenicke L."/>
            <person name="Portis E."/>
            <person name="Beitel C."/>
            <person name="Tirone M."/>
            <person name="Mauro R."/>
            <person name="Lo Monaco A."/>
            <person name="Mauromicale G."/>
            <person name="Faccioli P."/>
            <person name="Cattivelli L."/>
            <person name="Rieseberg L."/>
            <person name="Michelmore R."/>
            <person name="Lanteri S."/>
        </authorList>
    </citation>
    <scope>NUCLEOTIDE SEQUENCE [LARGE SCALE GENOMIC DNA]</scope>
    <source>
        <tissue evidence="3">Leaf</tissue>
    </source>
</reference>
<dbReference type="Pfam" id="PF05089">
    <property type="entry name" value="NAGLU"/>
    <property type="match status" value="1"/>
</dbReference>
<feature type="compositionally biased region" description="Basic residues" evidence="1">
    <location>
        <begin position="1"/>
        <end position="14"/>
    </location>
</feature>
<evidence type="ECO:0000256" key="1">
    <source>
        <dbReference type="SAM" id="MobiDB-lite"/>
    </source>
</evidence>
<feature type="region of interest" description="Disordered" evidence="1">
    <location>
        <begin position="1"/>
        <end position="31"/>
    </location>
</feature>
<evidence type="ECO:0000313" key="3">
    <source>
        <dbReference type="EMBL" id="KVI03558.1"/>
    </source>
</evidence>
<name>A0A118K1Z5_CYNCS</name>
<feature type="non-terminal residue" evidence="3">
    <location>
        <position position="1"/>
    </location>
</feature>
<dbReference type="InterPro" id="IPR007781">
    <property type="entry name" value="NAGLU"/>
</dbReference>
<proteinExistence type="predicted"/>
<evidence type="ECO:0000313" key="4">
    <source>
        <dbReference type="Proteomes" id="UP000243975"/>
    </source>
</evidence>
<comment type="caution">
    <text evidence="3">The sequence shown here is derived from an EMBL/GenBank/DDBJ whole genome shotgun (WGS) entry which is preliminary data.</text>
</comment>
<dbReference type="InterPro" id="IPR024733">
    <property type="entry name" value="NAGLU_tim-barrel"/>
</dbReference>
<dbReference type="PANTHER" id="PTHR12872:SF3">
    <property type="entry name" value="ALPHA-N-ACETYLGLUCOSAMINIDASE"/>
    <property type="match status" value="1"/>
</dbReference>
<accession>A0A118K1Z5</accession>
<dbReference type="AlphaFoldDB" id="A0A118K1Z5"/>
<keyword evidence="4" id="KW-1185">Reference proteome</keyword>
<evidence type="ECO:0000259" key="2">
    <source>
        <dbReference type="Pfam" id="PF05089"/>
    </source>
</evidence>
<dbReference type="Gene3D" id="3.20.20.80">
    <property type="entry name" value="Glycosidases"/>
    <property type="match status" value="1"/>
</dbReference>
<dbReference type="Proteomes" id="UP000243975">
    <property type="component" value="Unassembled WGS sequence"/>
</dbReference>
<dbReference type="PANTHER" id="PTHR12872">
    <property type="entry name" value="ALPHA-N-ACETYLGLUCOSAMINIDASE"/>
    <property type="match status" value="1"/>
</dbReference>
<gene>
    <name evidence="3" type="ORF">Ccrd_018123</name>
</gene>
<organism evidence="3 4">
    <name type="scientific">Cynara cardunculus var. scolymus</name>
    <name type="common">Globe artichoke</name>
    <name type="synonym">Cynara scolymus</name>
    <dbReference type="NCBI Taxonomy" id="59895"/>
    <lineage>
        <taxon>Eukaryota</taxon>
        <taxon>Viridiplantae</taxon>
        <taxon>Streptophyta</taxon>
        <taxon>Embryophyta</taxon>
        <taxon>Tracheophyta</taxon>
        <taxon>Spermatophyta</taxon>
        <taxon>Magnoliopsida</taxon>
        <taxon>eudicotyledons</taxon>
        <taxon>Gunneridae</taxon>
        <taxon>Pentapetalae</taxon>
        <taxon>asterids</taxon>
        <taxon>campanulids</taxon>
        <taxon>Asterales</taxon>
        <taxon>Asteraceae</taxon>
        <taxon>Carduoideae</taxon>
        <taxon>Cardueae</taxon>
        <taxon>Carduinae</taxon>
        <taxon>Cynara</taxon>
    </lineage>
</organism>
<feature type="domain" description="Alpha-N-acetylglucosaminidase tim-barrel" evidence="2">
    <location>
        <begin position="85"/>
        <end position="163"/>
    </location>
</feature>